<accession>A0A8J8T2P4</accession>
<sequence length="117" mass="13183">MLLNLDNSPTQQNEQKSHSINSKAQSGTLLDITFHDIQNQTIVHVMWAVNVQQFSTHLNHSVTHNIIIFAIPNSTILSRFIIIIILAARNISTLCSSSFFNTFARACIFENILNIAF</sequence>
<dbReference type="Proteomes" id="UP000785679">
    <property type="component" value="Unassembled WGS sequence"/>
</dbReference>
<protein>
    <submittedName>
        <fullName evidence="3">Uncharacterized protein</fullName>
    </submittedName>
</protein>
<evidence type="ECO:0000256" key="2">
    <source>
        <dbReference type="SAM" id="Phobius"/>
    </source>
</evidence>
<dbReference type="AlphaFoldDB" id="A0A8J8T2P4"/>
<gene>
    <name evidence="3" type="ORF">FGO68_gene16604</name>
</gene>
<reference evidence="3" key="1">
    <citation type="submission" date="2019-06" db="EMBL/GenBank/DDBJ databases">
        <authorList>
            <person name="Zheng W."/>
        </authorList>
    </citation>
    <scope>NUCLEOTIDE SEQUENCE</scope>
    <source>
        <strain evidence="3">QDHG01</strain>
    </source>
</reference>
<keyword evidence="4" id="KW-1185">Reference proteome</keyword>
<evidence type="ECO:0000313" key="4">
    <source>
        <dbReference type="Proteomes" id="UP000785679"/>
    </source>
</evidence>
<feature type="transmembrane region" description="Helical" evidence="2">
    <location>
        <begin position="66"/>
        <end position="88"/>
    </location>
</feature>
<comment type="caution">
    <text evidence="3">The sequence shown here is derived from an EMBL/GenBank/DDBJ whole genome shotgun (WGS) entry which is preliminary data.</text>
</comment>
<proteinExistence type="predicted"/>
<name>A0A8J8T2P4_HALGN</name>
<keyword evidence="2" id="KW-0812">Transmembrane</keyword>
<organism evidence="3 4">
    <name type="scientific">Halteria grandinella</name>
    <dbReference type="NCBI Taxonomy" id="5974"/>
    <lineage>
        <taxon>Eukaryota</taxon>
        <taxon>Sar</taxon>
        <taxon>Alveolata</taxon>
        <taxon>Ciliophora</taxon>
        <taxon>Intramacronucleata</taxon>
        <taxon>Spirotrichea</taxon>
        <taxon>Stichotrichia</taxon>
        <taxon>Sporadotrichida</taxon>
        <taxon>Halteriidae</taxon>
        <taxon>Halteria</taxon>
    </lineage>
</organism>
<evidence type="ECO:0000256" key="1">
    <source>
        <dbReference type="SAM" id="MobiDB-lite"/>
    </source>
</evidence>
<feature type="region of interest" description="Disordered" evidence="1">
    <location>
        <begin position="1"/>
        <end position="21"/>
    </location>
</feature>
<keyword evidence="2" id="KW-1133">Transmembrane helix</keyword>
<dbReference type="EMBL" id="RRYP01008642">
    <property type="protein sequence ID" value="TNV79640.1"/>
    <property type="molecule type" value="Genomic_DNA"/>
</dbReference>
<keyword evidence="2" id="KW-0472">Membrane</keyword>
<evidence type="ECO:0000313" key="3">
    <source>
        <dbReference type="EMBL" id="TNV79640.1"/>
    </source>
</evidence>